<name>A0ABN2UAL4_9MICO</name>
<evidence type="ECO:0000259" key="2">
    <source>
        <dbReference type="Pfam" id="PF24837"/>
    </source>
</evidence>
<gene>
    <name evidence="3" type="ORF">GCM10009740_24930</name>
</gene>
<feature type="chain" id="PRO_5045587719" description="AMIN-like domain-containing protein" evidence="1">
    <location>
        <begin position="34"/>
        <end position="184"/>
    </location>
</feature>
<accession>A0ABN2UAL4</accession>
<dbReference type="InterPro" id="IPR056303">
    <property type="entry name" value="AMIN-like"/>
</dbReference>
<dbReference type="Pfam" id="PF24837">
    <property type="entry name" value="AMIN-like"/>
    <property type="match status" value="1"/>
</dbReference>
<evidence type="ECO:0000313" key="3">
    <source>
        <dbReference type="EMBL" id="GAA2033499.1"/>
    </source>
</evidence>
<evidence type="ECO:0000256" key="1">
    <source>
        <dbReference type="SAM" id="SignalP"/>
    </source>
</evidence>
<sequence>MHTTTRRRLAAVGLVAALATPVAVSVATTSATAATSAAPYCGITWGSPPKATSPGNLWTGAVTGVRAGRHACYDRLVFDVAPGSGRLGYNVQYVDQLTGPGSGLPVPIGGGAKLQITVNAPSTVAATTRTFDDWRTFRQLKSLGSFEGYTDYGLGVRARLPMRVFVLTDTDGGRRLVIDVAHRW</sequence>
<proteinExistence type="predicted"/>
<organism evidence="3 4">
    <name type="scientific">Terrabacter terrae</name>
    <dbReference type="NCBI Taxonomy" id="318434"/>
    <lineage>
        <taxon>Bacteria</taxon>
        <taxon>Bacillati</taxon>
        <taxon>Actinomycetota</taxon>
        <taxon>Actinomycetes</taxon>
        <taxon>Micrococcales</taxon>
        <taxon>Intrasporangiaceae</taxon>
        <taxon>Terrabacter</taxon>
    </lineage>
</organism>
<dbReference type="RefSeq" id="WP_343991750.1">
    <property type="nucleotide sequence ID" value="NZ_BAAANB010000021.1"/>
</dbReference>
<reference evidence="3 4" key="1">
    <citation type="journal article" date="2019" name="Int. J. Syst. Evol. Microbiol.">
        <title>The Global Catalogue of Microorganisms (GCM) 10K type strain sequencing project: providing services to taxonomists for standard genome sequencing and annotation.</title>
        <authorList>
            <consortium name="The Broad Institute Genomics Platform"/>
            <consortium name="The Broad Institute Genome Sequencing Center for Infectious Disease"/>
            <person name="Wu L."/>
            <person name="Ma J."/>
        </authorList>
    </citation>
    <scope>NUCLEOTIDE SEQUENCE [LARGE SCALE GENOMIC DNA]</scope>
    <source>
        <strain evidence="3 4">JCM 14283</strain>
    </source>
</reference>
<protein>
    <recommendedName>
        <fullName evidence="2">AMIN-like domain-containing protein</fullName>
    </recommendedName>
</protein>
<dbReference type="Proteomes" id="UP001501285">
    <property type="component" value="Unassembled WGS sequence"/>
</dbReference>
<dbReference type="EMBL" id="BAAANB010000021">
    <property type="protein sequence ID" value="GAA2033499.1"/>
    <property type="molecule type" value="Genomic_DNA"/>
</dbReference>
<feature type="domain" description="AMIN-like" evidence="2">
    <location>
        <begin position="61"/>
        <end position="182"/>
    </location>
</feature>
<keyword evidence="4" id="KW-1185">Reference proteome</keyword>
<comment type="caution">
    <text evidence="3">The sequence shown here is derived from an EMBL/GenBank/DDBJ whole genome shotgun (WGS) entry which is preliminary data.</text>
</comment>
<evidence type="ECO:0000313" key="4">
    <source>
        <dbReference type="Proteomes" id="UP001501285"/>
    </source>
</evidence>
<feature type="signal peptide" evidence="1">
    <location>
        <begin position="1"/>
        <end position="33"/>
    </location>
</feature>
<keyword evidence="1" id="KW-0732">Signal</keyword>